<evidence type="ECO:0000313" key="1">
    <source>
        <dbReference type="EMBL" id="KAH3715486.1"/>
    </source>
</evidence>
<proteinExistence type="predicted"/>
<keyword evidence="2" id="KW-1185">Reference proteome</keyword>
<dbReference type="Proteomes" id="UP000828390">
    <property type="component" value="Unassembled WGS sequence"/>
</dbReference>
<organism evidence="1 2">
    <name type="scientific">Dreissena polymorpha</name>
    <name type="common">Zebra mussel</name>
    <name type="synonym">Mytilus polymorpha</name>
    <dbReference type="NCBI Taxonomy" id="45954"/>
    <lineage>
        <taxon>Eukaryota</taxon>
        <taxon>Metazoa</taxon>
        <taxon>Spiralia</taxon>
        <taxon>Lophotrochozoa</taxon>
        <taxon>Mollusca</taxon>
        <taxon>Bivalvia</taxon>
        <taxon>Autobranchia</taxon>
        <taxon>Heteroconchia</taxon>
        <taxon>Euheterodonta</taxon>
        <taxon>Imparidentia</taxon>
        <taxon>Neoheterodontei</taxon>
        <taxon>Myida</taxon>
        <taxon>Dreissenoidea</taxon>
        <taxon>Dreissenidae</taxon>
        <taxon>Dreissena</taxon>
    </lineage>
</organism>
<accession>A0A9D4C1K7</accession>
<gene>
    <name evidence="1" type="ORF">DPMN_058197</name>
</gene>
<reference evidence="1" key="1">
    <citation type="journal article" date="2019" name="bioRxiv">
        <title>The Genome of the Zebra Mussel, Dreissena polymorpha: A Resource for Invasive Species Research.</title>
        <authorList>
            <person name="McCartney M.A."/>
            <person name="Auch B."/>
            <person name="Kono T."/>
            <person name="Mallez S."/>
            <person name="Zhang Y."/>
            <person name="Obille A."/>
            <person name="Becker A."/>
            <person name="Abrahante J.E."/>
            <person name="Garbe J."/>
            <person name="Badalamenti J.P."/>
            <person name="Herman A."/>
            <person name="Mangelson H."/>
            <person name="Liachko I."/>
            <person name="Sullivan S."/>
            <person name="Sone E.D."/>
            <person name="Koren S."/>
            <person name="Silverstein K.A.T."/>
            <person name="Beckman K.B."/>
            <person name="Gohl D.M."/>
        </authorList>
    </citation>
    <scope>NUCLEOTIDE SEQUENCE</scope>
    <source>
        <strain evidence="1">Duluth1</strain>
        <tissue evidence="1">Whole animal</tissue>
    </source>
</reference>
<name>A0A9D4C1K7_DREPO</name>
<protein>
    <submittedName>
        <fullName evidence="1">Uncharacterized protein</fullName>
    </submittedName>
</protein>
<reference evidence="1" key="2">
    <citation type="submission" date="2020-11" db="EMBL/GenBank/DDBJ databases">
        <authorList>
            <person name="McCartney M.A."/>
            <person name="Auch B."/>
            <person name="Kono T."/>
            <person name="Mallez S."/>
            <person name="Becker A."/>
            <person name="Gohl D.M."/>
            <person name="Silverstein K.A.T."/>
            <person name="Koren S."/>
            <person name="Bechman K.B."/>
            <person name="Herman A."/>
            <person name="Abrahante J.E."/>
            <person name="Garbe J."/>
        </authorList>
    </citation>
    <scope>NUCLEOTIDE SEQUENCE</scope>
    <source>
        <strain evidence="1">Duluth1</strain>
        <tissue evidence="1">Whole animal</tissue>
    </source>
</reference>
<evidence type="ECO:0000313" key="2">
    <source>
        <dbReference type="Proteomes" id="UP000828390"/>
    </source>
</evidence>
<sequence>MAPNMGPKNTYSMENLCGSPVSSQDVLGSIVNGRLKYVLGNTRSNVIHARVGSIERAKQCQHAQRHATLIASGSNDGTNRGRQYRHLSQKVKDLFEKYSAGELTTTHYLRACGKLYGPPDME</sequence>
<comment type="caution">
    <text evidence="1">The sequence shown here is derived from an EMBL/GenBank/DDBJ whole genome shotgun (WGS) entry which is preliminary data.</text>
</comment>
<dbReference type="EMBL" id="JAIWYP010000013">
    <property type="protein sequence ID" value="KAH3715486.1"/>
    <property type="molecule type" value="Genomic_DNA"/>
</dbReference>
<dbReference type="AlphaFoldDB" id="A0A9D4C1K7"/>